<sequence>MRRKQRSREYQAENKEKVMAARAARNRLRYDLDCGHCGARFSGTYHQRKHSRSRNGTVPYCSDACRQAATRKRMCKPIPEMGPCPTCSKMFHSRRPDKIFCSMDCYLDSPQLKRMLRKNLEKIADAECRARIADTLCTGRYIPCLECGKEIYQKNKGKNKFCGQVCYRAFMAKRFDRWVANPEDMALPQCFDEFLDQEELPCLLGGCDWAGKHLSMHVNFAHGIKASEFKRAAGFNLGTGVISKDLAQWFQQRDWQGLATPGVDGESIREKGALAMAARARDREAPTIRYISLESREHQRKARVFLPPGPERDCIGCGRTFRQSTPMGRQMYCSKKCRSDSYTRKQKQKAKTRSRRKDGTFVWLDASGGD</sequence>
<dbReference type="InterPro" id="IPR013087">
    <property type="entry name" value="Znf_C2H2_type"/>
</dbReference>
<reference evidence="3" key="1">
    <citation type="journal article" date="2015" name="Nature">
        <title>Complex archaea that bridge the gap between prokaryotes and eukaryotes.</title>
        <authorList>
            <person name="Spang A."/>
            <person name="Saw J.H."/>
            <person name="Jorgensen S.L."/>
            <person name="Zaremba-Niedzwiedzka K."/>
            <person name="Martijn J."/>
            <person name="Lind A.E."/>
            <person name="van Eijk R."/>
            <person name="Schleper C."/>
            <person name="Guy L."/>
            <person name="Ettema T.J."/>
        </authorList>
    </citation>
    <scope>NUCLEOTIDE SEQUENCE</scope>
</reference>
<evidence type="ECO:0000256" key="1">
    <source>
        <dbReference type="SAM" id="MobiDB-lite"/>
    </source>
</evidence>
<feature type="region of interest" description="Disordered" evidence="1">
    <location>
        <begin position="343"/>
        <end position="370"/>
    </location>
</feature>
<evidence type="ECO:0000313" key="3">
    <source>
        <dbReference type="EMBL" id="KKN01849.1"/>
    </source>
</evidence>
<dbReference type="EMBL" id="LAZR01005216">
    <property type="protein sequence ID" value="KKN01849.1"/>
    <property type="molecule type" value="Genomic_DNA"/>
</dbReference>
<evidence type="ECO:0000259" key="2">
    <source>
        <dbReference type="PROSITE" id="PS50157"/>
    </source>
</evidence>
<proteinExistence type="predicted"/>
<gene>
    <name evidence="3" type="ORF">LCGC14_1123660</name>
</gene>
<name>A0A0F9M809_9ZZZZ</name>
<accession>A0A0F9M809</accession>
<comment type="caution">
    <text evidence="3">The sequence shown here is derived from an EMBL/GenBank/DDBJ whole genome shotgun (WGS) entry which is preliminary data.</text>
</comment>
<feature type="domain" description="C2H2-type" evidence="2">
    <location>
        <begin position="32"/>
        <end position="59"/>
    </location>
</feature>
<organism evidence="3">
    <name type="scientific">marine sediment metagenome</name>
    <dbReference type="NCBI Taxonomy" id="412755"/>
    <lineage>
        <taxon>unclassified sequences</taxon>
        <taxon>metagenomes</taxon>
        <taxon>ecological metagenomes</taxon>
    </lineage>
</organism>
<dbReference type="PROSITE" id="PS50157">
    <property type="entry name" value="ZINC_FINGER_C2H2_2"/>
    <property type="match status" value="1"/>
</dbReference>
<protein>
    <recommendedName>
        <fullName evidence="2">C2H2-type domain-containing protein</fullName>
    </recommendedName>
</protein>
<dbReference type="AlphaFoldDB" id="A0A0F9M809"/>
<feature type="compositionally biased region" description="Basic residues" evidence="1">
    <location>
        <begin position="344"/>
        <end position="356"/>
    </location>
</feature>